<name>A0A165KEP8_9APHY</name>
<keyword evidence="3" id="KW-1185">Reference proteome</keyword>
<feature type="region of interest" description="Disordered" evidence="1">
    <location>
        <begin position="1"/>
        <end position="21"/>
    </location>
</feature>
<evidence type="ECO:0000313" key="3">
    <source>
        <dbReference type="Proteomes" id="UP000076727"/>
    </source>
</evidence>
<dbReference type="EMBL" id="KV429329">
    <property type="protein sequence ID" value="KZT63039.1"/>
    <property type="molecule type" value="Genomic_DNA"/>
</dbReference>
<accession>A0A165KEP8</accession>
<evidence type="ECO:0000256" key="1">
    <source>
        <dbReference type="SAM" id="MobiDB-lite"/>
    </source>
</evidence>
<sequence length="70" mass="7656">MCTHPHHRSQKGDDSKSVEAPLVRSFSDVMRELADDADADELLPGALGPDLEPSALNPALAQTLTQRYRL</sequence>
<dbReference type="Proteomes" id="UP000076727">
    <property type="component" value="Unassembled WGS sequence"/>
</dbReference>
<dbReference type="AlphaFoldDB" id="A0A165KEP8"/>
<protein>
    <submittedName>
        <fullName evidence="2">Uncharacterized protein</fullName>
    </submittedName>
</protein>
<evidence type="ECO:0000313" key="2">
    <source>
        <dbReference type="EMBL" id="KZT63039.1"/>
    </source>
</evidence>
<organism evidence="2 3">
    <name type="scientific">Daedalea quercina L-15889</name>
    <dbReference type="NCBI Taxonomy" id="1314783"/>
    <lineage>
        <taxon>Eukaryota</taxon>
        <taxon>Fungi</taxon>
        <taxon>Dikarya</taxon>
        <taxon>Basidiomycota</taxon>
        <taxon>Agaricomycotina</taxon>
        <taxon>Agaricomycetes</taxon>
        <taxon>Polyporales</taxon>
        <taxon>Fomitopsis</taxon>
    </lineage>
</organism>
<gene>
    <name evidence="2" type="ORF">DAEQUDRAFT_771006</name>
</gene>
<reference evidence="2 3" key="1">
    <citation type="journal article" date="2016" name="Mol. Biol. Evol.">
        <title>Comparative Genomics of Early-Diverging Mushroom-Forming Fungi Provides Insights into the Origins of Lignocellulose Decay Capabilities.</title>
        <authorList>
            <person name="Nagy L.G."/>
            <person name="Riley R."/>
            <person name="Tritt A."/>
            <person name="Adam C."/>
            <person name="Daum C."/>
            <person name="Floudas D."/>
            <person name="Sun H."/>
            <person name="Yadav J.S."/>
            <person name="Pangilinan J."/>
            <person name="Larsson K.H."/>
            <person name="Matsuura K."/>
            <person name="Barry K."/>
            <person name="Labutti K."/>
            <person name="Kuo R."/>
            <person name="Ohm R.A."/>
            <person name="Bhattacharya S.S."/>
            <person name="Shirouzu T."/>
            <person name="Yoshinaga Y."/>
            <person name="Martin F.M."/>
            <person name="Grigoriev I.V."/>
            <person name="Hibbett D.S."/>
        </authorList>
    </citation>
    <scope>NUCLEOTIDE SEQUENCE [LARGE SCALE GENOMIC DNA]</scope>
    <source>
        <strain evidence="2 3">L-15889</strain>
    </source>
</reference>
<proteinExistence type="predicted"/>